<reference evidence="2 3" key="1">
    <citation type="submission" date="2020-08" db="EMBL/GenBank/DDBJ databases">
        <title>Genomic Encyclopedia of Type Strains, Phase III (KMG-III): the genomes of soil and plant-associated and newly described type strains.</title>
        <authorList>
            <person name="Whitman W."/>
        </authorList>
    </citation>
    <scope>NUCLEOTIDE SEQUENCE [LARGE SCALE GENOMIC DNA]</scope>
    <source>
        <strain evidence="2 3">CECT 8571</strain>
    </source>
</reference>
<evidence type="ECO:0000256" key="1">
    <source>
        <dbReference type="SAM" id="SignalP"/>
    </source>
</evidence>
<feature type="chain" id="PRO_5032987277" description="DUF541 domain-containing protein" evidence="1">
    <location>
        <begin position="20"/>
        <end position="239"/>
    </location>
</feature>
<keyword evidence="3" id="KW-1185">Reference proteome</keyword>
<dbReference type="PANTHER" id="PTHR34387:SF2">
    <property type="entry name" value="SLR1258 PROTEIN"/>
    <property type="match status" value="1"/>
</dbReference>
<organism evidence="2 3">
    <name type="scientific">Simiduia aestuariiviva</name>
    <dbReference type="NCBI Taxonomy" id="1510459"/>
    <lineage>
        <taxon>Bacteria</taxon>
        <taxon>Pseudomonadati</taxon>
        <taxon>Pseudomonadota</taxon>
        <taxon>Gammaproteobacteria</taxon>
        <taxon>Cellvibrionales</taxon>
        <taxon>Cellvibrionaceae</taxon>
        <taxon>Simiduia</taxon>
    </lineage>
</organism>
<dbReference type="InterPro" id="IPR052022">
    <property type="entry name" value="26kDa_periplasmic_antigen"/>
</dbReference>
<name>A0A839UK04_9GAMM</name>
<dbReference type="InterPro" id="IPR007497">
    <property type="entry name" value="SIMPL/DUF541"/>
</dbReference>
<proteinExistence type="predicted"/>
<evidence type="ECO:0008006" key="4">
    <source>
        <dbReference type="Google" id="ProtNLM"/>
    </source>
</evidence>
<dbReference type="Proteomes" id="UP000559987">
    <property type="component" value="Unassembled WGS sequence"/>
</dbReference>
<feature type="signal peptide" evidence="1">
    <location>
        <begin position="1"/>
        <end position="19"/>
    </location>
</feature>
<dbReference type="PANTHER" id="PTHR34387">
    <property type="entry name" value="SLR1258 PROTEIN"/>
    <property type="match status" value="1"/>
</dbReference>
<comment type="caution">
    <text evidence="2">The sequence shown here is derived from an EMBL/GenBank/DDBJ whole genome shotgun (WGS) entry which is preliminary data.</text>
</comment>
<dbReference type="RefSeq" id="WP_183907280.1">
    <property type="nucleotide sequence ID" value="NZ_JACHXZ010000001.1"/>
</dbReference>
<dbReference type="GO" id="GO:0006974">
    <property type="term" value="P:DNA damage response"/>
    <property type="evidence" value="ECO:0007669"/>
    <property type="project" value="TreeGrafter"/>
</dbReference>
<evidence type="ECO:0000313" key="2">
    <source>
        <dbReference type="EMBL" id="MBB3166940.1"/>
    </source>
</evidence>
<dbReference type="Gene3D" id="3.30.110.170">
    <property type="entry name" value="Protein of unknown function (DUF541), domain 1"/>
    <property type="match status" value="1"/>
</dbReference>
<dbReference type="EMBL" id="JACHXZ010000001">
    <property type="protein sequence ID" value="MBB3166940.1"/>
    <property type="molecule type" value="Genomic_DNA"/>
</dbReference>
<gene>
    <name evidence="2" type="ORF">FHS30_000116</name>
</gene>
<protein>
    <recommendedName>
        <fullName evidence="4">DUF541 domain-containing protein</fullName>
    </recommendedName>
</protein>
<accession>A0A839UK04</accession>
<evidence type="ECO:0000313" key="3">
    <source>
        <dbReference type="Proteomes" id="UP000559987"/>
    </source>
</evidence>
<keyword evidence="1" id="KW-0732">Signal</keyword>
<dbReference type="AlphaFoldDB" id="A0A839UK04"/>
<sequence>MNKFIFLLTTLLYLPTTFASGLPAFPFVSVVGVSEQDVAPDIATLHIHLEAFDQHSDVALQQVNSASQKVIDAMGRHNIALKNLAASDIHKAAHRERSDRYVDLKILGYEVSRRMTLTLENLDNYSALMASLAALDNVTDLRTQFDVSSRAEIEATLIKQASIDARRQADQLASGLSTQVKSVYAISQKNDFGDLVANFSASPSMMYDLQSPNRASSTAMFAPKSIAVTQVVNVVFKLK</sequence>
<dbReference type="Gene3D" id="3.30.70.2970">
    <property type="entry name" value="Protein of unknown function (DUF541), domain 2"/>
    <property type="match status" value="1"/>
</dbReference>
<dbReference type="Pfam" id="PF04402">
    <property type="entry name" value="SIMPL"/>
    <property type="match status" value="1"/>
</dbReference>